<keyword evidence="2" id="KW-0812">Transmembrane</keyword>
<accession>D5SLG6</accession>
<reference evidence="3 4" key="1">
    <citation type="journal article" date="2010" name="Genome Biol. Evol.">
        <title>The sequence of a 1.8-mb bacterial linear plasmid reveals a rich evolutionary reservoir of secondary metabolic pathways.</title>
        <authorList>
            <person name="Medema M.H."/>
            <person name="Trefzer A."/>
            <person name="Kovalchuk A."/>
            <person name="van den Berg M."/>
            <person name="Mueller U."/>
            <person name="Heijne W."/>
            <person name="Wu L."/>
            <person name="Alam M.T."/>
            <person name="Ronning C.M."/>
            <person name="Nierman W.C."/>
            <person name="Bovenberg R.A.L."/>
            <person name="Breitling R."/>
            <person name="Takano E."/>
        </authorList>
    </citation>
    <scope>NUCLEOTIDE SEQUENCE [LARGE SCALE GENOMIC DNA]</scope>
    <source>
        <strain evidence="4">ATCC 27064 / DSM 738 / JCM 4710 / NBRC 13307 / NCIMB 12785 / NRRL 3585 / VKM Ac-602</strain>
        <plasmid evidence="3">pSCL4</plasmid>
    </source>
</reference>
<evidence type="ECO:0000313" key="4">
    <source>
        <dbReference type="Proteomes" id="UP000002357"/>
    </source>
</evidence>
<feature type="region of interest" description="Disordered" evidence="1">
    <location>
        <begin position="1"/>
        <end position="35"/>
    </location>
</feature>
<protein>
    <recommendedName>
        <fullName evidence="5">Peptidase inhibitor family I36</fullName>
    </recommendedName>
</protein>
<evidence type="ECO:0000256" key="2">
    <source>
        <dbReference type="SAM" id="Phobius"/>
    </source>
</evidence>
<dbReference type="Gene3D" id="2.60.20.10">
    <property type="entry name" value="Crystallins"/>
    <property type="match status" value="1"/>
</dbReference>
<keyword evidence="2" id="KW-0472">Membrane</keyword>
<dbReference type="AlphaFoldDB" id="D5SLG6"/>
<keyword evidence="4" id="KW-1185">Reference proteome</keyword>
<dbReference type="EMBL" id="CM000914">
    <property type="protein sequence ID" value="EFG04759.2"/>
    <property type="molecule type" value="Genomic_DNA"/>
</dbReference>
<organism evidence="3 4">
    <name type="scientific">Streptomyces clavuligerus</name>
    <dbReference type="NCBI Taxonomy" id="1901"/>
    <lineage>
        <taxon>Bacteria</taxon>
        <taxon>Bacillati</taxon>
        <taxon>Actinomycetota</taxon>
        <taxon>Actinomycetes</taxon>
        <taxon>Kitasatosporales</taxon>
        <taxon>Streptomycetaceae</taxon>
        <taxon>Streptomyces</taxon>
    </lineage>
</organism>
<dbReference type="SUPFAM" id="SSF49695">
    <property type="entry name" value="gamma-Crystallin-like"/>
    <property type="match status" value="1"/>
</dbReference>
<feature type="transmembrane region" description="Helical" evidence="2">
    <location>
        <begin position="131"/>
        <end position="153"/>
    </location>
</feature>
<keyword evidence="2" id="KW-1133">Transmembrane helix</keyword>
<feature type="compositionally biased region" description="Pro residues" evidence="1">
    <location>
        <begin position="17"/>
        <end position="31"/>
    </location>
</feature>
<dbReference type="InterPro" id="IPR011024">
    <property type="entry name" value="G_crystallin-like"/>
</dbReference>
<gene>
    <name evidence="3" type="ORF">SCLAV_p1273</name>
</gene>
<dbReference type="Proteomes" id="UP000002357">
    <property type="component" value="Plasmid pSCL4"/>
</dbReference>
<feature type="transmembrane region" description="Helical" evidence="2">
    <location>
        <begin position="173"/>
        <end position="191"/>
    </location>
</feature>
<feature type="region of interest" description="Disordered" evidence="1">
    <location>
        <begin position="49"/>
        <end position="120"/>
    </location>
</feature>
<dbReference type="Pfam" id="PF03995">
    <property type="entry name" value="Inhibitor_I36"/>
    <property type="match status" value="1"/>
</dbReference>
<sequence length="251" mass="26725">MCSARPLPPYRRGAGPAGPPGTSPDRPPPVHRPSTAVALLQEALKLPGWLELPGSEGPRDGWTPGWPRRAGEGWHPAAARPVPLSALPSTTDERARVTMPYTVTTPHPTHPAAPGEPLGRTGRRKALRTRAAVLGAALTAALSLGAVTAPPAAAGNPYFCPQSKFCLWEDSNYDGAMATAVAGISWIGPYMNDRGSSYWNRTGEWVTLYRDIDFQGGCLMGSIAPQESATVLSAQANDQTSSFRFSRDRIC</sequence>
<evidence type="ECO:0000313" key="3">
    <source>
        <dbReference type="EMBL" id="EFG04759.2"/>
    </source>
</evidence>
<proteinExistence type="predicted"/>
<keyword evidence="3" id="KW-0614">Plasmid</keyword>
<feature type="compositionally biased region" description="Low complexity" evidence="1">
    <location>
        <begin position="97"/>
        <end position="113"/>
    </location>
</feature>
<name>D5SLG6_STRCL</name>
<evidence type="ECO:0008006" key="5">
    <source>
        <dbReference type="Google" id="ProtNLM"/>
    </source>
</evidence>
<geneLocation type="plasmid" evidence="3 4">
    <name>pSCL4</name>
</geneLocation>
<evidence type="ECO:0000256" key="1">
    <source>
        <dbReference type="SAM" id="MobiDB-lite"/>
    </source>
</evidence>